<evidence type="ECO:0000256" key="6">
    <source>
        <dbReference type="ARBA" id="ARBA00023136"/>
    </source>
</evidence>
<feature type="transmembrane region" description="Helical" evidence="7">
    <location>
        <begin position="232"/>
        <end position="249"/>
    </location>
</feature>
<feature type="transmembrane region" description="Helical" evidence="7">
    <location>
        <begin position="473"/>
        <end position="493"/>
    </location>
</feature>
<dbReference type="InterPro" id="IPR011701">
    <property type="entry name" value="MFS"/>
</dbReference>
<feature type="transmembrane region" description="Helical" evidence="7">
    <location>
        <begin position="84"/>
        <end position="103"/>
    </location>
</feature>
<dbReference type="SUPFAM" id="SSF103473">
    <property type="entry name" value="MFS general substrate transporter"/>
    <property type="match status" value="1"/>
</dbReference>
<reference evidence="9 10" key="1">
    <citation type="submission" date="2020-08" db="EMBL/GenBank/DDBJ databases">
        <title>Sequencing the genomes of 1000 actinobacteria strains.</title>
        <authorList>
            <person name="Klenk H.-P."/>
        </authorList>
    </citation>
    <scope>NUCLEOTIDE SEQUENCE [LARGE SCALE GENOMIC DNA]</scope>
    <source>
        <strain evidence="9 10">DSM 105369</strain>
    </source>
</reference>
<dbReference type="RefSeq" id="WP_221185113.1">
    <property type="nucleotide sequence ID" value="NZ_JACHVQ010000001.1"/>
</dbReference>
<dbReference type="Gene3D" id="1.20.1250.20">
    <property type="entry name" value="MFS general substrate transporter like domains"/>
    <property type="match status" value="1"/>
</dbReference>
<keyword evidence="4 7" id="KW-0812">Transmembrane</keyword>
<feature type="transmembrane region" description="Helical" evidence="7">
    <location>
        <begin position="307"/>
        <end position="328"/>
    </location>
</feature>
<dbReference type="PROSITE" id="PS50850">
    <property type="entry name" value="MFS"/>
    <property type="match status" value="1"/>
</dbReference>
<comment type="subcellular location">
    <subcellularLocation>
        <location evidence="1">Cell membrane</location>
        <topology evidence="1">Multi-pass membrane protein</topology>
    </subcellularLocation>
</comment>
<dbReference type="CDD" id="cd17321">
    <property type="entry name" value="MFS_MMR_MDR_like"/>
    <property type="match status" value="1"/>
</dbReference>
<sequence>MTMTELAPPRAGRREWVAFTVLALPLLLVSMDVSVLYFAAPEISRDLHASSTQQLWIFDVYGFVLAGMLITMGAVADRIGPRRLLLVGAACFSATSLLAAYAGSAAHLIVARGILGVAGATLMPSTLSMLRSLFPDERQRGQAIGAWTGIMTGGIALGPVLSGVLLQHFWWGSVFLINLPAMALLLVLGPILLPRGERREQPLDLPSSALSLTGVLCTIYGIKQWAADGFELRWAVAIAIGGAVLVAFAHRQFRDAHPMVPPTLLRNRSYCAALLGNTVCSFALVGNAVLFTAYLQLVLGYDPLAAALWSIAPTVCVGAVAPFAAPLGVRLGKPLAAALGLGAGACGFGILATVGTSSLWRALIGAGVLAAGLVVTMTLASELVLSSVDEGQAGRGASVSEAASELGGALGIALLGSIAAAGYRAQAADTLPAAVAHGPAGGSLAQAVGVAAGLPDSLAQQVLSAARSSYVHGVHLAVLAGLVLLAGASLALCRSLRRQPGR</sequence>
<dbReference type="InterPro" id="IPR036259">
    <property type="entry name" value="MFS_trans_sf"/>
</dbReference>
<dbReference type="AlphaFoldDB" id="A0A839N7J6"/>
<proteinExistence type="predicted"/>
<feature type="transmembrane region" description="Helical" evidence="7">
    <location>
        <begin position="60"/>
        <end position="77"/>
    </location>
</feature>
<accession>A0A839N7J6</accession>
<evidence type="ECO:0000256" key="7">
    <source>
        <dbReference type="SAM" id="Phobius"/>
    </source>
</evidence>
<feature type="transmembrane region" description="Helical" evidence="7">
    <location>
        <begin position="16"/>
        <end position="40"/>
    </location>
</feature>
<comment type="caution">
    <text evidence="9">The sequence shown here is derived from an EMBL/GenBank/DDBJ whole genome shotgun (WGS) entry which is preliminary data.</text>
</comment>
<keyword evidence="10" id="KW-1185">Reference proteome</keyword>
<evidence type="ECO:0000313" key="10">
    <source>
        <dbReference type="Proteomes" id="UP000559182"/>
    </source>
</evidence>
<organism evidence="9 10">
    <name type="scientific">Flexivirga oryzae</name>
    <dbReference type="NCBI Taxonomy" id="1794944"/>
    <lineage>
        <taxon>Bacteria</taxon>
        <taxon>Bacillati</taxon>
        <taxon>Actinomycetota</taxon>
        <taxon>Actinomycetes</taxon>
        <taxon>Micrococcales</taxon>
        <taxon>Dermacoccaceae</taxon>
        <taxon>Flexivirga</taxon>
    </lineage>
</organism>
<evidence type="ECO:0000256" key="2">
    <source>
        <dbReference type="ARBA" id="ARBA00022448"/>
    </source>
</evidence>
<feature type="transmembrane region" description="Helical" evidence="7">
    <location>
        <begin position="205"/>
        <end position="226"/>
    </location>
</feature>
<keyword evidence="2" id="KW-0813">Transport</keyword>
<dbReference type="GO" id="GO:0005886">
    <property type="term" value="C:plasma membrane"/>
    <property type="evidence" value="ECO:0007669"/>
    <property type="project" value="UniProtKB-SubCell"/>
</dbReference>
<feature type="transmembrane region" description="Helical" evidence="7">
    <location>
        <begin position="335"/>
        <end position="354"/>
    </location>
</feature>
<dbReference type="Proteomes" id="UP000559182">
    <property type="component" value="Unassembled WGS sequence"/>
</dbReference>
<feature type="transmembrane region" description="Helical" evidence="7">
    <location>
        <begin position="360"/>
        <end position="385"/>
    </location>
</feature>
<keyword evidence="6 7" id="KW-0472">Membrane</keyword>
<gene>
    <name evidence="9" type="ORF">FHU39_000695</name>
</gene>
<feature type="domain" description="Major facilitator superfamily (MFS) profile" evidence="8">
    <location>
        <begin position="18"/>
        <end position="498"/>
    </location>
</feature>
<dbReference type="PANTHER" id="PTHR42718:SF47">
    <property type="entry name" value="METHYL VIOLOGEN RESISTANCE PROTEIN SMVA"/>
    <property type="match status" value="1"/>
</dbReference>
<feature type="transmembrane region" description="Helical" evidence="7">
    <location>
        <begin position="109"/>
        <end position="130"/>
    </location>
</feature>
<dbReference type="PANTHER" id="PTHR42718">
    <property type="entry name" value="MAJOR FACILITATOR SUPERFAMILY MULTIDRUG TRANSPORTER MFSC"/>
    <property type="match status" value="1"/>
</dbReference>
<evidence type="ECO:0000259" key="8">
    <source>
        <dbReference type="PROSITE" id="PS50850"/>
    </source>
</evidence>
<dbReference type="Pfam" id="PF07690">
    <property type="entry name" value="MFS_1"/>
    <property type="match status" value="1"/>
</dbReference>
<dbReference type="InterPro" id="IPR020846">
    <property type="entry name" value="MFS_dom"/>
</dbReference>
<name>A0A839N7J6_9MICO</name>
<dbReference type="EMBL" id="JACHVQ010000001">
    <property type="protein sequence ID" value="MBB2890711.1"/>
    <property type="molecule type" value="Genomic_DNA"/>
</dbReference>
<evidence type="ECO:0000256" key="5">
    <source>
        <dbReference type="ARBA" id="ARBA00022989"/>
    </source>
</evidence>
<evidence type="ECO:0000313" key="9">
    <source>
        <dbReference type="EMBL" id="MBB2890711.1"/>
    </source>
</evidence>
<feature type="transmembrane region" description="Helical" evidence="7">
    <location>
        <begin position="270"/>
        <end position="295"/>
    </location>
</feature>
<keyword evidence="5 7" id="KW-1133">Transmembrane helix</keyword>
<keyword evidence="3" id="KW-1003">Cell membrane</keyword>
<dbReference type="GO" id="GO:0022857">
    <property type="term" value="F:transmembrane transporter activity"/>
    <property type="evidence" value="ECO:0007669"/>
    <property type="project" value="InterPro"/>
</dbReference>
<feature type="transmembrane region" description="Helical" evidence="7">
    <location>
        <begin position="142"/>
        <end position="162"/>
    </location>
</feature>
<evidence type="ECO:0000256" key="1">
    <source>
        <dbReference type="ARBA" id="ARBA00004651"/>
    </source>
</evidence>
<feature type="transmembrane region" description="Helical" evidence="7">
    <location>
        <begin position="406"/>
        <end position="423"/>
    </location>
</feature>
<evidence type="ECO:0000256" key="3">
    <source>
        <dbReference type="ARBA" id="ARBA00022475"/>
    </source>
</evidence>
<protein>
    <submittedName>
        <fullName evidence="9">DHA2 family multidrug resistance protein-like MFS transporter</fullName>
    </submittedName>
</protein>
<evidence type="ECO:0000256" key="4">
    <source>
        <dbReference type="ARBA" id="ARBA00022692"/>
    </source>
</evidence>
<feature type="transmembrane region" description="Helical" evidence="7">
    <location>
        <begin position="168"/>
        <end position="193"/>
    </location>
</feature>